<dbReference type="GO" id="GO:0006508">
    <property type="term" value="P:proteolysis"/>
    <property type="evidence" value="ECO:0007669"/>
    <property type="project" value="InterPro"/>
</dbReference>
<dbReference type="Gene3D" id="2.40.10.10">
    <property type="entry name" value="Trypsin-like serine proteases"/>
    <property type="match status" value="2"/>
</dbReference>
<evidence type="ECO:0000256" key="2">
    <source>
        <dbReference type="ARBA" id="ARBA00024195"/>
    </source>
</evidence>
<protein>
    <recommendedName>
        <fullName evidence="4">Peptidase S1 domain-containing protein</fullName>
    </recommendedName>
</protein>
<organism evidence="5 6">
    <name type="scientific">Glossina brevipalpis</name>
    <dbReference type="NCBI Taxonomy" id="37001"/>
    <lineage>
        <taxon>Eukaryota</taxon>
        <taxon>Metazoa</taxon>
        <taxon>Ecdysozoa</taxon>
        <taxon>Arthropoda</taxon>
        <taxon>Hexapoda</taxon>
        <taxon>Insecta</taxon>
        <taxon>Pterygota</taxon>
        <taxon>Neoptera</taxon>
        <taxon>Endopterygota</taxon>
        <taxon>Diptera</taxon>
        <taxon>Brachycera</taxon>
        <taxon>Muscomorpha</taxon>
        <taxon>Hippoboscoidea</taxon>
        <taxon>Glossinidae</taxon>
        <taxon>Glossina</taxon>
    </lineage>
</organism>
<dbReference type="Pfam" id="PF00089">
    <property type="entry name" value="Trypsin"/>
    <property type="match status" value="2"/>
</dbReference>
<dbReference type="SMART" id="SM00020">
    <property type="entry name" value="Tryp_SPc"/>
    <property type="match status" value="1"/>
</dbReference>
<reference evidence="6" key="1">
    <citation type="submission" date="2014-03" db="EMBL/GenBank/DDBJ databases">
        <authorList>
            <person name="Aksoy S."/>
            <person name="Warren W."/>
            <person name="Wilson R.K."/>
        </authorList>
    </citation>
    <scope>NUCLEOTIDE SEQUENCE [LARGE SCALE GENOMIC DNA]</scope>
    <source>
        <strain evidence="6">IAEA</strain>
    </source>
</reference>
<dbReference type="STRING" id="37001.A0A1A9WUP5"/>
<keyword evidence="3" id="KW-0812">Transmembrane</keyword>
<dbReference type="PANTHER" id="PTHR24256">
    <property type="entry name" value="TRYPTASE-RELATED"/>
    <property type="match status" value="1"/>
</dbReference>
<feature type="transmembrane region" description="Helical" evidence="3">
    <location>
        <begin position="517"/>
        <end position="542"/>
    </location>
</feature>
<evidence type="ECO:0000313" key="6">
    <source>
        <dbReference type="Proteomes" id="UP000091820"/>
    </source>
</evidence>
<dbReference type="VEuPathDB" id="VectorBase:GBRI033041"/>
<evidence type="ECO:0000259" key="4">
    <source>
        <dbReference type="PROSITE" id="PS50240"/>
    </source>
</evidence>
<name>A0A1A9WUP5_9MUSC</name>
<evidence type="ECO:0000256" key="3">
    <source>
        <dbReference type="SAM" id="Phobius"/>
    </source>
</evidence>
<dbReference type="InterPro" id="IPR043504">
    <property type="entry name" value="Peptidase_S1_PA_chymotrypsin"/>
</dbReference>
<dbReference type="InterPro" id="IPR009003">
    <property type="entry name" value="Peptidase_S1_PA"/>
</dbReference>
<dbReference type="GO" id="GO:0004252">
    <property type="term" value="F:serine-type endopeptidase activity"/>
    <property type="evidence" value="ECO:0007669"/>
    <property type="project" value="InterPro"/>
</dbReference>
<reference evidence="5" key="2">
    <citation type="submission" date="2020-05" db="UniProtKB">
        <authorList>
            <consortium name="EnsemblMetazoa"/>
        </authorList>
    </citation>
    <scope>IDENTIFICATION</scope>
    <source>
        <strain evidence="5">IAEA</strain>
    </source>
</reference>
<dbReference type="SUPFAM" id="SSF50494">
    <property type="entry name" value="Trypsin-like serine proteases"/>
    <property type="match status" value="2"/>
</dbReference>
<keyword evidence="1" id="KW-1015">Disulfide bond</keyword>
<sequence>MTAQDLVKPIAMFQYHLISIETFTSSNTEKQNTNKVIGNFNSIADKDPALEKPTRYTRNLVEIFEEKYRKIGTILSKDIVVTDYEQDFVNYAEPKKYGSIQFRSKNKLENTRRRWRKTINYINSGIYELNQPGIALVKINRDIKLERDSAEIINLSKSAPETGSICNVVGFDDSDDEIVQIQVTVVDRNKCKERIPNLYNETLCIILPHHNHCHYLLGGDPVICKGRLAGIVSRKDICNASFPRPCASIYHLLSWIESTKQELHRYPPTVSALSAYSQHTVYLGWPNKYGAKTVMACGVILSENIVLTSYTNERENEEMYGKNKKIDGYIVFGIPKYLRNFPKVHLRSWSKSTNYESGTFPKPFGIQLAIIRTDENMKLNERANPMPLPGKPVDVNAECVVVGLGEAGVVVETKAIIMHRNKCVQILPNAYDGAICVDLPRDSDLEDSHCTLFFDGSPLVCNGELTGMISWQEMCNGIKPRIAASIYKFKGWIMQSMEKLQKSSNMKQEPKIAFRFFLSYITFCNSLLLGYASFSSAIFYIYNSTGIIISTNCGCNSVRADELTADANILGGLGDVKSTRSTARRSTGGGTS</sequence>
<dbReference type="PROSITE" id="PS50240">
    <property type="entry name" value="TRYPSIN_DOM"/>
    <property type="match status" value="1"/>
</dbReference>
<comment type="similarity">
    <text evidence="2">Belongs to the peptidase S1 family. CLIP subfamily.</text>
</comment>
<feature type="domain" description="Peptidase S1" evidence="4">
    <location>
        <begin position="216"/>
        <end position="498"/>
    </location>
</feature>
<evidence type="ECO:0000256" key="1">
    <source>
        <dbReference type="ARBA" id="ARBA00023157"/>
    </source>
</evidence>
<dbReference type="InterPro" id="IPR001254">
    <property type="entry name" value="Trypsin_dom"/>
</dbReference>
<dbReference type="Proteomes" id="UP000091820">
    <property type="component" value="Unassembled WGS sequence"/>
</dbReference>
<keyword evidence="3" id="KW-0472">Membrane</keyword>
<dbReference type="InterPro" id="IPR051487">
    <property type="entry name" value="Ser/Thr_Proteases_Immune/Dev"/>
</dbReference>
<keyword evidence="3" id="KW-1133">Transmembrane helix</keyword>
<proteinExistence type="inferred from homology"/>
<evidence type="ECO:0000313" key="5">
    <source>
        <dbReference type="EnsemblMetazoa" id="GBRI033041-PA"/>
    </source>
</evidence>
<dbReference type="EnsemblMetazoa" id="GBRI033041-RA">
    <property type="protein sequence ID" value="GBRI033041-PA"/>
    <property type="gene ID" value="GBRI033041"/>
</dbReference>
<accession>A0A1A9WUP5</accession>
<dbReference type="AlphaFoldDB" id="A0A1A9WUP5"/>
<keyword evidence="6" id="KW-1185">Reference proteome</keyword>